<name>A0ABR4AFZ7_9LECA</name>
<gene>
    <name evidence="2" type="ORF">N7G274_002503</name>
</gene>
<accession>A0ABR4AFZ7</accession>
<feature type="compositionally biased region" description="Acidic residues" evidence="1">
    <location>
        <begin position="65"/>
        <end position="78"/>
    </location>
</feature>
<feature type="compositionally biased region" description="Polar residues" evidence="1">
    <location>
        <begin position="12"/>
        <end position="23"/>
    </location>
</feature>
<evidence type="ECO:0000256" key="1">
    <source>
        <dbReference type="SAM" id="MobiDB-lite"/>
    </source>
</evidence>
<reference evidence="2 3" key="1">
    <citation type="submission" date="2024-09" db="EMBL/GenBank/DDBJ databases">
        <title>Rethinking Asexuality: The Enigmatic Case of Functional Sexual Genes in Lepraria (Stereocaulaceae).</title>
        <authorList>
            <person name="Doellman M."/>
            <person name="Sun Y."/>
            <person name="Barcenas-Pena A."/>
            <person name="Lumbsch H.T."/>
            <person name="Grewe F."/>
        </authorList>
    </citation>
    <scope>NUCLEOTIDE SEQUENCE [LARGE SCALE GENOMIC DNA]</scope>
    <source>
        <strain evidence="2 3">Mercado 3170</strain>
    </source>
</reference>
<evidence type="ECO:0000313" key="3">
    <source>
        <dbReference type="Proteomes" id="UP001590950"/>
    </source>
</evidence>
<feature type="compositionally biased region" description="Low complexity" evidence="1">
    <location>
        <begin position="374"/>
        <end position="384"/>
    </location>
</feature>
<feature type="compositionally biased region" description="Polar residues" evidence="1">
    <location>
        <begin position="537"/>
        <end position="549"/>
    </location>
</feature>
<feature type="compositionally biased region" description="Pro residues" evidence="1">
    <location>
        <begin position="594"/>
        <end position="603"/>
    </location>
</feature>
<protein>
    <submittedName>
        <fullName evidence="2">Uncharacterized protein</fullName>
    </submittedName>
</protein>
<evidence type="ECO:0000313" key="2">
    <source>
        <dbReference type="EMBL" id="KAL2044728.1"/>
    </source>
</evidence>
<feature type="compositionally biased region" description="Basic and acidic residues" evidence="1">
    <location>
        <begin position="237"/>
        <end position="250"/>
    </location>
</feature>
<feature type="compositionally biased region" description="Polar residues" evidence="1">
    <location>
        <begin position="510"/>
        <end position="525"/>
    </location>
</feature>
<sequence length="659" mass="73064">MSTRPKKRRSTGRNYETEPNLNQVHFAPVRRTIRERGPAWSAPSKRQQTITQMNPLRSFYHPSSEDEDMKSDHGDEEGQGSYIASLVGRKRRKVMPTRQTITRSTRWQTITQMNPFHSLYHPEPEDVQLKSEEIAEKESREPSPITRKARQTAVKKKSPGSAEGMVKSQASRANDLIGQQDARTGLPQKRRASRLSKPQTAAASMPPPQTPLSSKKKEIPSSQSPADTPVSARSRRPMREYSRSPLKERSTNIVLSTPRNSARWRAKLVGADSLDSREDDSPVLTRGKSEIESLGSVIHQADVDTEELSILLVRDVATHGASPDYVPRDKHRRAAVVRDSVQAATGKEVLDSDEDIDEDEDDKPSVDNQTVLVSSSAPSIPSPSLQDTLERTCSVVNCQSKGHNSQPNYGGVQELFNIPQSTQRNKSTNQHSSPRFQIVEYALNDPAISHQPAPSSPTLHRTDSEQASAQLFGDLRRVTEPILETESQFEAAWHSYHPAGNENSHDEPSNILSSPNYIQVQSSPPTTVPRQPPSAHADTNLTPPKNSRQFKVPVPPSQATTTDITQPSPRDIPSSQIFPSSRRAPASSHIQVPSSPPPMPPLSSSPVAGRKATDPWERFEWNGVRLTDSQLLPESLLNDSLIGPGRGFWRLSQEGLEEE</sequence>
<feature type="compositionally biased region" description="Basic residues" evidence="1">
    <location>
        <begin position="1"/>
        <end position="11"/>
    </location>
</feature>
<feature type="compositionally biased region" description="Polar residues" evidence="1">
    <location>
        <begin position="557"/>
        <end position="579"/>
    </location>
</feature>
<proteinExistence type="predicted"/>
<feature type="compositionally biased region" description="Polar residues" evidence="1">
    <location>
        <begin position="97"/>
        <end position="115"/>
    </location>
</feature>
<feature type="compositionally biased region" description="Basic and acidic residues" evidence="1">
    <location>
        <begin position="120"/>
        <end position="141"/>
    </location>
</feature>
<feature type="compositionally biased region" description="Basic residues" evidence="1">
    <location>
        <begin position="147"/>
        <end position="158"/>
    </location>
</feature>
<feature type="region of interest" description="Disordered" evidence="1">
    <location>
        <begin position="1"/>
        <end position="254"/>
    </location>
</feature>
<feature type="compositionally biased region" description="Polar residues" evidence="1">
    <location>
        <begin position="44"/>
        <end position="55"/>
    </location>
</feature>
<organism evidence="2 3">
    <name type="scientific">Stereocaulon virgatum</name>
    <dbReference type="NCBI Taxonomy" id="373712"/>
    <lineage>
        <taxon>Eukaryota</taxon>
        <taxon>Fungi</taxon>
        <taxon>Dikarya</taxon>
        <taxon>Ascomycota</taxon>
        <taxon>Pezizomycotina</taxon>
        <taxon>Lecanoromycetes</taxon>
        <taxon>OSLEUM clade</taxon>
        <taxon>Lecanoromycetidae</taxon>
        <taxon>Lecanorales</taxon>
        <taxon>Lecanorineae</taxon>
        <taxon>Stereocaulaceae</taxon>
        <taxon>Stereocaulon</taxon>
    </lineage>
</organism>
<feature type="region of interest" description="Disordered" evidence="1">
    <location>
        <begin position="496"/>
        <end position="614"/>
    </location>
</feature>
<feature type="region of interest" description="Disordered" evidence="1">
    <location>
        <begin position="338"/>
        <end position="386"/>
    </location>
</feature>
<feature type="compositionally biased region" description="Acidic residues" evidence="1">
    <location>
        <begin position="351"/>
        <end position="362"/>
    </location>
</feature>
<dbReference type="EMBL" id="JBEFKJ010000008">
    <property type="protein sequence ID" value="KAL2044728.1"/>
    <property type="molecule type" value="Genomic_DNA"/>
</dbReference>
<comment type="caution">
    <text evidence="2">The sequence shown here is derived from an EMBL/GenBank/DDBJ whole genome shotgun (WGS) entry which is preliminary data.</text>
</comment>
<keyword evidence="3" id="KW-1185">Reference proteome</keyword>
<dbReference type="Proteomes" id="UP001590950">
    <property type="component" value="Unassembled WGS sequence"/>
</dbReference>